<proteinExistence type="predicted"/>
<dbReference type="PANTHER" id="PTHR33978">
    <property type="entry name" value="SERINE/THREONINE-KINASE"/>
    <property type="match status" value="1"/>
</dbReference>
<keyword evidence="4" id="KW-1185">Reference proteome</keyword>
<dbReference type="Pfam" id="PF16923">
    <property type="entry name" value="Glyco_hydro_63N"/>
    <property type="match status" value="1"/>
</dbReference>
<feature type="compositionally biased region" description="Low complexity" evidence="1">
    <location>
        <begin position="215"/>
        <end position="233"/>
    </location>
</feature>
<gene>
    <name evidence="3" type="ORF">LVIROSA_LOCUS36895</name>
</gene>
<accession>A0AAU9PMU0</accession>
<dbReference type="PANTHER" id="PTHR33978:SF4">
    <property type="entry name" value="SERINE_THREONINE-KINASE"/>
    <property type="match status" value="1"/>
</dbReference>
<dbReference type="InterPro" id="IPR031631">
    <property type="entry name" value="Glyco_hydro_63N"/>
</dbReference>
<evidence type="ECO:0000259" key="2">
    <source>
        <dbReference type="Pfam" id="PF16923"/>
    </source>
</evidence>
<sequence length="329" mass="37627">MISFVLARTPESLVARLMWLGIKDGRYFMRHVCQDADDLQTYGWNKHNGRDYGQPVLIDHGMTLTTSFLKSKINVSYTISSTEFQFPPLHAIYHVLFSFVVVFFRLSEEMPNAAHLFFYVADEGENALSLGRSVTEIHEKSLLAFGSRSDVSDWELHLKSMVTFFEETERGKMEKVTQSLKANPKREVWDCESSLYDSFELKSFERQLDSAISSRTMSMPHLSSSSSSSSLRHQLPPPFDHKPTSKKPFRLSRSLNKLIRSVFRPRHNHHTSSRGEGFYVYDTSTALSTIPEVPETMPEFDRLSPDMKLLITRTGSDRFMPTSLGISCA</sequence>
<organism evidence="3 4">
    <name type="scientific">Lactuca virosa</name>
    <dbReference type="NCBI Taxonomy" id="75947"/>
    <lineage>
        <taxon>Eukaryota</taxon>
        <taxon>Viridiplantae</taxon>
        <taxon>Streptophyta</taxon>
        <taxon>Embryophyta</taxon>
        <taxon>Tracheophyta</taxon>
        <taxon>Spermatophyta</taxon>
        <taxon>Magnoliopsida</taxon>
        <taxon>eudicotyledons</taxon>
        <taxon>Gunneridae</taxon>
        <taxon>Pentapetalae</taxon>
        <taxon>asterids</taxon>
        <taxon>campanulids</taxon>
        <taxon>Asterales</taxon>
        <taxon>Asteraceae</taxon>
        <taxon>Cichorioideae</taxon>
        <taxon>Cichorieae</taxon>
        <taxon>Lactucinae</taxon>
        <taxon>Lactuca</taxon>
    </lineage>
</organism>
<evidence type="ECO:0000313" key="3">
    <source>
        <dbReference type="EMBL" id="CAH1451540.1"/>
    </source>
</evidence>
<protein>
    <recommendedName>
        <fullName evidence="2">Glycosyl hydrolase family 63 N-terminal domain-containing protein</fullName>
    </recommendedName>
</protein>
<evidence type="ECO:0000256" key="1">
    <source>
        <dbReference type="SAM" id="MobiDB-lite"/>
    </source>
</evidence>
<dbReference type="AlphaFoldDB" id="A0AAU9PMU0"/>
<evidence type="ECO:0000313" key="4">
    <source>
        <dbReference type="Proteomes" id="UP001157418"/>
    </source>
</evidence>
<feature type="domain" description="Glycosyl hydrolase family 63 N-terminal" evidence="2">
    <location>
        <begin position="7"/>
        <end position="198"/>
    </location>
</feature>
<feature type="region of interest" description="Disordered" evidence="1">
    <location>
        <begin position="215"/>
        <end position="247"/>
    </location>
</feature>
<name>A0AAU9PMU0_9ASTR</name>
<dbReference type="InterPro" id="IPR038518">
    <property type="entry name" value="Glyco_hydro_63N_sf"/>
</dbReference>
<dbReference type="Proteomes" id="UP001157418">
    <property type="component" value="Unassembled WGS sequence"/>
</dbReference>
<reference evidence="3 4" key="1">
    <citation type="submission" date="2022-01" db="EMBL/GenBank/DDBJ databases">
        <authorList>
            <person name="Xiong W."/>
            <person name="Schranz E."/>
        </authorList>
    </citation>
    <scope>NUCLEOTIDE SEQUENCE [LARGE SCALE GENOMIC DNA]</scope>
</reference>
<dbReference type="Gene3D" id="2.70.98.110">
    <property type="entry name" value="Glycosyl hydrolase family 63, N-terminal domain"/>
    <property type="match status" value="1"/>
</dbReference>
<comment type="caution">
    <text evidence="3">The sequence shown here is derived from an EMBL/GenBank/DDBJ whole genome shotgun (WGS) entry which is preliminary data.</text>
</comment>
<dbReference type="EMBL" id="CAKMRJ010005745">
    <property type="protein sequence ID" value="CAH1451540.1"/>
    <property type="molecule type" value="Genomic_DNA"/>
</dbReference>